<protein>
    <recommendedName>
        <fullName evidence="1">HEPN AbiU2-like domain-containing protein</fullName>
    </recommendedName>
</protein>
<dbReference type="InterPro" id="IPR040704">
    <property type="entry name" value="HEPN_AbiU2"/>
</dbReference>
<keyword evidence="3" id="KW-1185">Reference proteome</keyword>
<name>A0A2Z3HDP4_9BACT</name>
<gene>
    <name evidence="2" type="ORF">C1280_22090</name>
</gene>
<dbReference type="KEGG" id="gog:C1280_22090"/>
<evidence type="ECO:0000259" key="1">
    <source>
        <dbReference type="Pfam" id="PF18734"/>
    </source>
</evidence>
<dbReference type="AlphaFoldDB" id="A0A2Z3HDP4"/>
<reference evidence="2 3" key="1">
    <citation type="submission" date="2018-01" db="EMBL/GenBank/DDBJ databases">
        <title>G. obscuriglobus.</title>
        <authorList>
            <person name="Franke J."/>
            <person name="Blomberg W."/>
            <person name="Selmecki A."/>
        </authorList>
    </citation>
    <scope>NUCLEOTIDE SEQUENCE [LARGE SCALE GENOMIC DNA]</scope>
    <source>
        <strain evidence="2 3">DSM 5831</strain>
    </source>
</reference>
<dbReference type="Proteomes" id="UP000245802">
    <property type="component" value="Chromosome"/>
</dbReference>
<dbReference type="RefSeq" id="WP_010034009.1">
    <property type="nucleotide sequence ID" value="NZ_CP025958.1"/>
</dbReference>
<dbReference type="Pfam" id="PF18734">
    <property type="entry name" value="HEPN_AbiU2"/>
    <property type="match status" value="1"/>
</dbReference>
<evidence type="ECO:0000313" key="3">
    <source>
        <dbReference type="Proteomes" id="UP000245802"/>
    </source>
</evidence>
<proteinExistence type="predicted"/>
<feature type="domain" description="HEPN AbiU2-like" evidence="1">
    <location>
        <begin position="56"/>
        <end position="179"/>
    </location>
</feature>
<organism evidence="2 3">
    <name type="scientific">Gemmata obscuriglobus</name>
    <dbReference type="NCBI Taxonomy" id="114"/>
    <lineage>
        <taxon>Bacteria</taxon>
        <taxon>Pseudomonadati</taxon>
        <taxon>Planctomycetota</taxon>
        <taxon>Planctomycetia</taxon>
        <taxon>Gemmatales</taxon>
        <taxon>Gemmataceae</taxon>
        <taxon>Gemmata</taxon>
    </lineage>
</organism>
<evidence type="ECO:0000313" key="2">
    <source>
        <dbReference type="EMBL" id="AWM39410.1"/>
    </source>
</evidence>
<sequence length="210" mass="23752">MSEPSPIPPVVLVELKNVRDQVWDVFGHWNLFTGLFADQDTVKILAWAFNRGAGGLIHQAVRTEIAVGLGRLLDPAVDRVKKQPRHNLTVERMVSHVETLRPEQADGMRVELAEARNHFEPLRRWRDKYHAHRDHAVAMGLEPIAQVDREAVNTVLAVLGKLMNRVCEALDSPITDYRPAYKGAADQLLAFVRPMYQASRERLRIAEAGL</sequence>
<accession>A0A2Z3HDP4</accession>
<dbReference type="EMBL" id="CP025958">
    <property type="protein sequence ID" value="AWM39410.1"/>
    <property type="molecule type" value="Genomic_DNA"/>
</dbReference>